<comment type="caution">
    <text evidence="3">The sequence shown here is derived from an EMBL/GenBank/DDBJ whole genome shotgun (WGS) entry which is preliminary data.</text>
</comment>
<dbReference type="Proteomes" id="UP001262582">
    <property type="component" value="Unassembled WGS sequence"/>
</dbReference>
<dbReference type="InterPro" id="IPR036390">
    <property type="entry name" value="WH_DNA-bd_sf"/>
</dbReference>
<organism evidence="3 4">
    <name type="scientific">Autumnicola musiva</name>
    <dbReference type="NCBI Taxonomy" id="3075589"/>
    <lineage>
        <taxon>Bacteria</taxon>
        <taxon>Pseudomonadati</taxon>
        <taxon>Bacteroidota</taxon>
        <taxon>Flavobacteriia</taxon>
        <taxon>Flavobacteriales</taxon>
        <taxon>Flavobacteriaceae</taxon>
        <taxon>Autumnicola</taxon>
    </lineage>
</organism>
<dbReference type="EMBL" id="JAVRHK010000002">
    <property type="protein sequence ID" value="MDT0675871.1"/>
    <property type="molecule type" value="Genomic_DNA"/>
</dbReference>
<dbReference type="InterPro" id="IPR036388">
    <property type="entry name" value="WH-like_DNA-bd_sf"/>
</dbReference>
<dbReference type="SUPFAM" id="SSF53067">
    <property type="entry name" value="Actin-like ATPase domain"/>
    <property type="match status" value="2"/>
</dbReference>
<evidence type="ECO:0000313" key="4">
    <source>
        <dbReference type="Proteomes" id="UP001262582"/>
    </source>
</evidence>
<name>A0ABU3D2V6_9FLAO</name>
<comment type="similarity">
    <text evidence="1">Belongs to the ROK (NagC/XylR) family.</text>
</comment>
<dbReference type="InterPro" id="IPR043129">
    <property type="entry name" value="ATPase_NBD"/>
</dbReference>
<dbReference type="PANTHER" id="PTHR18964">
    <property type="entry name" value="ROK (REPRESSOR, ORF, KINASE) FAMILY"/>
    <property type="match status" value="1"/>
</dbReference>
<dbReference type="PROSITE" id="PS01125">
    <property type="entry name" value="ROK"/>
    <property type="match status" value="1"/>
</dbReference>
<dbReference type="Pfam" id="PF01047">
    <property type="entry name" value="MarR"/>
    <property type="match status" value="1"/>
</dbReference>
<dbReference type="PANTHER" id="PTHR18964:SF149">
    <property type="entry name" value="BIFUNCTIONAL UDP-N-ACETYLGLUCOSAMINE 2-EPIMERASE_N-ACETYLMANNOSAMINE KINASE"/>
    <property type="match status" value="1"/>
</dbReference>
<accession>A0ABU3D2V6</accession>
<dbReference type="InterPro" id="IPR000600">
    <property type="entry name" value="ROK"/>
</dbReference>
<evidence type="ECO:0000313" key="3">
    <source>
        <dbReference type="EMBL" id="MDT0675871.1"/>
    </source>
</evidence>
<dbReference type="SUPFAM" id="SSF46785">
    <property type="entry name" value="Winged helix' DNA-binding domain"/>
    <property type="match status" value="1"/>
</dbReference>
<dbReference type="Gene3D" id="1.10.10.10">
    <property type="entry name" value="Winged helix-like DNA-binding domain superfamily/Winged helix DNA-binding domain"/>
    <property type="match status" value="1"/>
</dbReference>
<reference evidence="3 4" key="1">
    <citation type="submission" date="2023-09" db="EMBL/GenBank/DDBJ databases">
        <authorList>
            <person name="Rey-Velasco X."/>
        </authorList>
    </citation>
    <scope>NUCLEOTIDE SEQUENCE [LARGE SCALE GENOMIC DNA]</scope>
    <source>
        <strain evidence="3 4">F117</strain>
    </source>
</reference>
<sequence>MTEQLSDIIFNRTDVNEFSKVKRKRLRQYHEIIVSLYNNGSLSLSEMSDKLGISVPTITNTANSLLEHNILKKTGTGESNGGRRPEVYGLVENLFYTLNVHFEDSRVRIVLLNSLRKVIESAEMEYNGKNSPSSMIQAIYKQVDQIFKTFKLPFDKVLGISVIMPGLINSEEGKNYTYYLNEDVTQSLEKKFESKFDLPVIIMNDVKSCTIAEFVLGKAKNKLNALVISMNWGIGLGIIMGGKMQWGKNGFSGEFGHIPVQEFGKLCHCGKRGCLETEASGEALVKNVRKELKNGQFSIINMDGKKIEDVNLDSIIDAAKKGDQFAIDCISKVGENLGKGVAVLIQLFNPESIIIHGVFAETKQFITTPMMQSLNTQCMMQLVDQTEFELSDLGADSPVLGGSIAIVDKFFNKTYEL</sequence>
<dbReference type="InterPro" id="IPR049874">
    <property type="entry name" value="ROK_cs"/>
</dbReference>
<gene>
    <name evidence="3" type="ORF">RM539_04660</name>
</gene>
<evidence type="ECO:0000259" key="2">
    <source>
        <dbReference type="Pfam" id="PF01047"/>
    </source>
</evidence>
<protein>
    <submittedName>
        <fullName evidence="3">ROK family transcriptional regulator</fullName>
    </submittedName>
</protein>
<evidence type="ECO:0000256" key="1">
    <source>
        <dbReference type="ARBA" id="ARBA00006479"/>
    </source>
</evidence>
<dbReference type="RefSeq" id="WP_311502265.1">
    <property type="nucleotide sequence ID" value="NZ_JAVRHK010000002.1"/>
</dbReference>
<dbReference type="Gene3D" id="3.30.420.40">
    <property type="match status" value="2"/>
</dbReference>
<keyword evidence="4" id="KW-1185">Reference proteome</keyword>
<feature type="domain" description="HTH marR-type" evidence="2">
    <location>
        <begin position="30"/>
        <end position="73"/>
    </location>
</feature>
<dbReference type="Pfam" id="PF00480">
    <property type="entry name" value="ROK"/>
    <property type="match status" value="1"/>
</dbReference>
<dbReference type="InterPro" id="IPR000835">
    <property type="entry name" value="HTH_MarR-typ"/>
</dbReference>
<proteinExistence type="inferred from homology"/>